<keyword evidence="3" id="KW-0808">Transferase</keyword>
<evidence type="ECO:0000256" key="1">
    <source>
        <dbReference type="SAM" id="MobiDB-lite"/>
    </source>
</evidence>
<feature type="region of interest" description="Disordered" evidence="1">
    <location>
        <begin position="1"/>
        <end position="21"/>
    </location>
</feature>
<keyword evidence="4" id="KW-1185">Reference proteome</keyword>
<dbReference type="RefSeq" id="WP_203968040.1">
    <property type="nucleotide sequence ID" value="NZ_BOOX01000001.1"/>
</dbReference>
<feature type="compositionally biased region" description="Basic and acidic residues" evidence="1">
    <location>
        <begin position="1"/>
        <end position="11"/>
    </location>
</feature>
<evidence type="ECO:0000259" key="2">
    <source>
        <dbReference type="PROSITE" id="PS51186"/>
    </source>
</evidence>
<dbReference type="PANTHER" id="PTHR43072">
    <property type="entry name" value="N-ACETYLTRANSFERASE"/>
    <property type="match status" value="1"/>
</dbReference>
<dbReference type="SUPFAM" id="SSF55729">
    <property type="entry name" value="Acyl-CoA N-acyltransferases (Nat)"/>
    <property type="match status" value="1"/>
</dbReference>
<proteinExistence type="predicted"/>
<dbReference type="Pfam" id="PF00583">
    <property type="entry name" value="Acetyltransf_1"/>
    <property type="match status" value="1"/>
</dbReference>
<organism evidence="3 4">
    <name type="scientific">Sediminihabitans luteus</name>
    <dbReference type="NCBI Taxonomy" id="1138585"/>
    <lineage>
        <taxon>Bacteria</taxon>
        <taxon>Bacillati</taxon>
        <taxon>Actinomycetota</taxon>
        <taxon>Actinomycetes</taxon>
        <taxon>Micrococcales</taxon>
        <taxon>Cellulomonadaceae</taxon>
        <taxon>Sediminihabitans</taxon>
    </lineage>
</organism>
<dbReference type="InterPro" id="IPR000182">
    <property type="entry name" value="GNAT_dom"/>
</dbReference>
<evidence type="ECO:0000313" key="3">
    <source>
        <dbReference type="EMBL" id="PJJ70430.1"/>
    </source>
</evidence>
<dbReference type="Gene3D" id="3.40.630.30">
    <property type="match status" value="1"/>
</dbReference>
<gene>
    <name evidence="3" type="ORF">CLV28_2266</name>
</gene>
<dbReference type="PROSITE" id="PS51186">
    <property type="entry name" value="GNAT"/>
    <property type="match status" value="1"/>
</dbReference>
<protein>
    <submittedName>
        <fullName evidence="3">Phosphinothricin acetyltransferase</fullName>
    </submittedName>
</protein>
<name>A0A2M9CEZ8_9CELL</name>
<dbReference type="PANTHER" id="PTHR43072:SF8">
    <property type="entry name" value="ACYLTRANSFERASE FABY-RELATED"/>
    <property type="match status" value="1"/>
</dbReference>
<dbReference type="EMBL" id="PGFE01000003">
    <property type="protein sequence ID" value="PJJ70430.1"/>
    <property type="molecule type" value="Genomic_DNA"/>
</dbReference>
<accession>A0A2M9CEZ8</accession>
<sequence length="186" mass="19848">MDTDDTPHTHDPALQTDDGYVVRPATGDDLPGVAAVYAHYVAESTATFEEVAPGIEFWRERHASTLAQGWPFLVAVDADDVVVGYAYVGWWRPRPAYRFTVETSIYVAADVAGHGLGRRLLEPVLDSAAAAGAREAVAVISSGASPASRRLHESLGFEAVGVLTGVGVKRGEVLDTAILQKHLRAP</sequence>
<comment type="caution">
    <text evidence="3">The sequence shown here is derived from an EMBL/GenBank/DDBJ whole genome shotgun (WGS) entry which is preliminary data.</text>
</comment>
<dbReference type="InterPro" id="IPR016181">
    <property type="entry name" value="Acyl_CoA_acyltransferase"/>
</dbReference>
<dbReference type="GO" id="GO:0016747">
    <property type="term" value="F:acyltransferase activity, transferring groups other than amino-acyl groups"/>
    <property type="evidence" value="ECO:0007669"/>
    <property type="project" value="InterPro"/>
</dbReference>
<reference evidence="3 4" key="1">
    <citation type="submission" date="2017-11" db="EMBL/GenBank/DDBJ databases">
        <title>Genomic Encyclopedia of Archaeal and Bacterial Type Strains, Phase II (KMG-II): From Individual Species to Whole Genera.</title>
        <authorList>
            <person name="Goeker M."/>
        </authorList>
    </citation>
    <scope>NUCLEOTIDE SEQUENCE [LARGE SCALE GENOMIC DNA]</scope>
    <source>
        <strain evidence="3 4">DSM 25478</strain>
    </source>
</reference>
<evidence type="ECO:0000313" key="4">
    <source>
        <dbReference type="Proteomes" id="UP000231693"/>
    </source>
</evidence>
<feature type="domain" description="N-acetyltransferase" evidence="2">
    <location>
        <begin position="20"/>
        <end position="184"/>
    </location>
</feature>
<dbReference type="Proteomes" id="UP000231693">
    <property type="component" value="Unassembled WGS sequence"/>
</dbReference>
<dbReference type="AlphaFoldDB" id="A0A2M9CEZ8"/>